<comment type="caution">
    <text evidence="2">The sequence shown here is derived from an EMBL/GenBank/DDBJ whole genome shotgun (WGS) entry which is preliminary data.</text>
</comment>
<sequence>MQLNQSRRLIGMLVWTTLLAYFFANVEIQIEGGAGWAANLPTWRIEHHWLLDIFWGGRAMTGYHAWVFPFIALVFHYPIWCTGHWDWRIEGRIMASIMVFWIAEDWFWFVINPAYGLGRFNPIDVPWHKHWLGPVPVDYWMFSAVALTLLWLAERKGGGRADAGSGATSINIKRLPAAALKNWR</sequence>
<proteinExistence type="predicted"/>
<feature type="transmembrane region" description="Helical" evidence="1">
    <location>
        <begin position="131"/>
        <end position="152"/>
    </location>
</feature>
<dbReference type="EMBL" id="JACHHQ010000003">
    <property type="protein sequence ID" value="MBB5199715.1"/>
    <property type="molecule type" value="Genomic_DNA"/>
</dbReference>
<dbReference type="RefSeq" id="WP_245182382.1">
    <property type="nucleotide sequence ID" value="NZ_JAAOZT010000009.1"/>
</dbReference>
<reference evidence="2 3" key="1">
    <citation type="submission" date="2020-08" db="EMBL/GenBank/DDBJ databases">
        <title>Genomic Encyclopedia of Type Strains, Phase IV (KMG-IV): sequencing the most valuable type-strain genomes for metagenomic binning, comparative biology and taxonomic classification.</title>
        <authorList>
            <person name="Goeker M."/>
        </authorList>
    </citation>
    <scope>NUCLEOTIDE SEQUENCE [LARGE SCALE GENOMIC DNA]</scope>
    <source>
        <strain evidence="2 3">DSM 23240</strain>
    </source>
</reference>
<dbReference type="AlphaFoldDB" id="A0A840RPQ3"/>
<organism evidence="2 3">
    <name type="scientific">Glaciimonas immobilis</name>
    <dbReference type="NCBI Taxonomy" id="728004"/>
    <lineage>
        <taxon>Bacteria</taxon>
        <taxon>Pseudomonadati</taxon>
        <taxon>Pseudomonadota</taxon>
        <taxon>Betaproteobacteria</taxon>
        <taxon>Burkholderiales</taxon>
        <taxon>Oxalobacteraceae</taxon>
        <taxon>Glaciimonas</taxon>
    </lineage>
</organism>
<gene>
    <name evidence="2" type="ORF">HNR39_001547</name>
</gene>
<name>A0A840RPQ3_9BURK</name>
<feature type="transmembrane region" description="Helical" evidence="1">
    <location>
        <begin position="61"/>
        <end position="81"/>
    </location>
</feature>
<evidence type="ECO:0000313" key="3">
    <source>
        <dbReference type="Proteomes" id="UP000571084"/>
    </source>
</evidence>
<feature type="transmembrane region" description="Helical" evidence="1">
    <location>
        <begin position="93"/>
        <end position="111"/>
    </location>
</feature>
<protein>
    <submittedName>
        <fullName evidence="2">Uncharacterized protein</fullName>
    </submittedName>
</protein>
<dbReference type="Proteomes" id="UP000571084">
    <property type="component" value="Unassembled WGS sequence"/>
</dbReference>
<evidence type="ECO:0000313" key="2">
    <source>
        <dbReference type="EMBL" id="MBB5199715.1"/>
    </source>
</evidence>
<keyword evidence="1" id="KW-0812">Transmembrane</keyword>
<evidence type="ECO:0000256" key="1">
    <source>
        <dbReference type="SAM" id="Phobius"/>
    </source>
</evidence>
<accession>A0A840RPQ3</accession>
<keyword evidence="3" id="KW-1185">Reference proteome</keyword>
<keyword evidence="1" id="KW-1133">Transmembrane helix</keyword>
<keyword evidence="1" id="KW-0472">Membrane</keyword>